<evidence type="ECO:0000256" key="5">
    <source>
        <dbReference type="ARBA" id="ARBA00022840"/>
    </source>
</evidence>
<keyword evidence="8 11" id="KW-0472">Membrane</keyword>
<sequence>MTTQTKQSNVDLAQFLKQKISDFEQKNSVSNVGEVIEIGDGVALINGLSQVMFGEILEFPNNTYGLALNLRKESVGAVVLGAFSHIKSGDIVKSTGRILEIGVSQDMIGRVVNPLGQPLDGKGDIKVKKQMRLDKVASGIITRQSVNQPVQTGIKAIDGLIPVGRGQRELIIGDRSTGKSSIALTTILNQKGENLTCIYVAIGQKESFVAQLKATLEKFGAMEYSIIVDASASSSPALQYLAPMAGAAIGEYFSEKGEDALVVYDDLTKHAWAYREISLLLRRPTGREAYPGDIFYLHSALLERAAKYNKEYGGGSLTALPIIETQQGDVSAYIPTNVISITDGQIYLETDLFNSGQKPAINVGASVSRVGGSAQTKIIKQVAGKLRLDLAQYRELAAFAQFASDLDEATRKQIERGKRSMLLLRQGWDKPMALAHQVFVFWAVAHGYVDKVKESDIKIYEQELIETVERSHKDIVKTIISEKKMDEKLENKIKQVVENFSNDFIERYQNEEKL</sequence>
<comment type="function">
    <text evidence="11">Produces ATP from ADP in the presence of a proton gradient across the membrane. The alpha chain is a regulatory subunit.</text>
</comment>
<dbReference type="GO" id="GO:0005524">
    <property type="term" value="F:ATP binding"/>
    <property type="evidence" value="ECO:0007669"/>
    <property type="project" value="UniProtKB-UniRule"/>
</dbReference>
<dbReference type="FunFam" id="3.40.50.300:FF:000002">
    <property type="entry name" value="ATP synthase subunit alpha"/>
    <property type="match status" value="1"/>
</dbReference>
<dbReference type="Pfam" id="PF00006">
    <property type="entry name" value="ATP-synt_ab"/>
    <property type="match status" value="1"/>
</dbReference>
<protein>
    <recommendedName>
        <fullName evidence="11">ATP synthase subunit alpha</fullName>
        <ecNumber evidence="11">7.1.2.2</ecNumber>
    </recommendedName>
    <alternativeName>
        <fullName evidence="11">ATP synthase F1 sector subunit alpha</fullName>
    </alternativeName>
    <alternativeName>
        <fullName evidence="11">F-ATPase subunit alpha</fullName>
    </alternativeName>
</protein>
<dbReference type="InterPro" id="IPR033732">
    <property type="entry name" value="ATP_synth_F1_a_nt-bd_dom"/>
</dbReference>
<keyword evidence="11" id="KW-0375">Hydrogen ion transport</keyword>
<dbReference type="InterPro" id="IPR027417">
    <property type="entry name" value="P-loop_NTPase"/>
</dbReference>
<dbReference type="GO" id="GO:0045259">
    <property type="term" value="C:proton-transporting ATP synthase complex"/>
    <property type="evidence" value="ECO:0007669"/>
    <property type="project" value="UniProtKB-KW"/>
</dbReference>
<comment type="similarity">
    <text evidence="2 11">Belongs to the ATPase alpha/beta chains family.</text>
</comment>
<comment type="subcellular location">
    <subcellularLocation>
        <location evidence="11">Cell membrane</location>
        <topology evidence="11">Peripheral membrane protein</topology>
    </subcellularLocation>
    <subcellularLocation>
        <location evidence="1">Membrane</location>
    </subcellularLocation>
</comment>
<proteinExistence type="inferred from homology"/>
<keyword evidence="6 11" id="KW-1278">Translocase</keyword>
<dbReference type="GO" id="GO:0005886">
    <property type="term" value="C:plasma membrane"/>
    <property type="evidence" value="ECO:0007669"/>
    <property type="project" value="UniProtKB-SubCell"/>
</dbReference>
<dbReference type="HAMAP" id="MF_01346">
    <property type="entry name" value="ATP_synth_alpha_bact"/>
    <property type="match status" value="1"/>
</dbReference>
<keyword evidence="11" id="KW-1003">Cell membrane</keyword>
<dbReference type="FunFam" id="1.20.150.20:FF:000001">
    <property type="entry name" value="ATP synthase subunit alpha"/>
    <property type="match status" value="1"/>
</dbReference>
<dbReference type="Gene3D" id="2.40.30.20">
    <property type="match status" value="1"/>
</dbReference>
<evidence type="ECO:0000256" key="7">
    <source>
        <dbReference type="ARBA" id="ARBA00023065"/>
    </source>
</evidence>
<dbReference type="InterPro" id="IPR004100">
    <property type="entry name" value="ATPase_F1/V1/A1_a/bsu_N"/>
</dbReference>
<dbReference type="NCBIfam" id="TIGR00962">
    <property type="entry name" value="atpA"/>
    <property type="match status" value="1"/>
</dbReference>
<dbReference type="CDD" id="cd18116">
    <property type="entry name" value="ATP-synt_F1_alpha_N"/>
    <property type="match status" value="1"/>
</dbReference>
<dbReference type="SUPFAM" id="SSF50615">
    <property type="entry name" value="N-terminal domain of alpha and beta subunits of F1 ATP synthase"/>
    <property type="match status" value="1"/>
</dbReference>
<dbReference type="InterPro" id="IPR005294">
    <property type="entry name" value="ATP_synth_F1_asu"/>
</dbReference>
<feature type="binding site" evidence="11">
    <location>
        <begin position="173"/>
        <end position="180"/>
    </location>
    <ligand>
        <name>ATP</name>
        <dbReference type="ChEBI" id="CHEBI:30616"/>
    </ligand>
</feature>
<dbReference type="GO" id="GO:0046933">
    <property type="term" value="F:proton-transporting ATP synthase activity, rotational mechanism"/>
    <property type="evidence" value="ECO:0007669"/>
    <property type="project" value="UniProtKB-UniRule"/>
</dbReference>
<dbReference type="Pfam" id="PF02874">
    <property type="entry name" value="ATP-synt_ab_N"/>
    <property type="match status" value="1"/>
</dbReference>
<dbReference type="SUPFAM" id="SSF47917">
    <property type="entry name" value="C-terminal domain of alpha and beta subunits of F1 ATP synthase"/>
    <property type="match status" value="1"/>
</dbReference>
<dbReference type="Proteomes" id="UP000229459">
    <property type="component" value="Unassembled WGS sequence"/>
</dbReference>
<dbReference type="Gene3D" id="1.20.150.20">
    <property type="entry name" value="ATP synthase alpha/beta chain, C-terminal domain"/>
    <property type="match status" value="1"/>
</dbReference>
<keyword evidence="3 11" id="KW-0813">Transport</keyword>
<dbReference type="Pfam" id="PF00306">
    <property type="entry name" value="ATP-synt_ab_C"/>
    <property type="match status" value="1"/>
</dbReference>
<feature type="domain" description="ATPase F1/V1/A1 complex alpha/beta subunit N-terminal" evidence="14">
    <location>
        <begin position="29"/>
        <end position="96"/>
    </location>
</feature>
<evidence type="ECO:0000259" key="14">
    <source>
        <dbReference type="Pfam" id="PF02874"/>
    </source>
</evidence>
<evidence type="ECO:0000256" key="10">
    <source>
        <dbReference type="ARBA" id="ARBA00023310"/>
    </source>
</evidence>
<evidence type="ECO:0000259" key="12">
    <source>
        <dbReference type="Pfam" id="PF00006"/>
    </source>
</evidence>
<gene>
    <name evidence="11" type="primary">atpA</name>
    <name evidence="15" type="ORF">COX08_00290</name>
</gene>
<dbReference type="Gene3D" id="3.40.50.300">
    <property type="entry name" value="P-loop containing nucleotide triphosphate hydrolases"/>
    <property type="match status" value="1"/>
</dbReference>
<feature type="domain" description="ATP synthase alpha subunit C-terminal" evidence="13">
    <location>
        <begin position="375"/>
        <end position="500"/>
    </location>
</feature>
<evidence type="ECO:0000256" key="9">
    <source>
        <dbReference type="ARBA" id="ARBA00023196"/>
    </source>
</evidence>
<dbReference type="InterPro" id="IPR023366">
    <property type="entry name" value="ATP_synth_asu-like_sf"/>
</dbReference>
<comment type="catalytic activity">
    <reaction evidence="11">
        <text>ATP + H2O + 4 H(+)(in) = ADP + phosphate + 5 H(+)(out)</text>
        <dbReference type="Rhea" id="RHEA:57720"/>
        <dbReference type="ChEBI" id="CHEBI:15377"/>
        <dbReference type="ChEBI" id="CHEBI:15378"/>
        <dbReference type="ChEBI" id="CHEBI:30616"/>
        <dbReference type="ChEBI" id="CHEBI:43474"/>
        <dbReference type="ChEBI" id="CHEBI:456216"/>
        <dbReference type="EC" id="7.1.2.2"/>
    </reaction>
</comment>
<dbReference type="SUPFAM" id="SSF52540">
    <property type="entry name" value="P-loop containing nucleoside triphosphate hydrolases"/>
    <property type="match status" value="1"/>
</dbReference>
<dbReference type="InterPro" id="IPR036121">
    <property type="entry name" value="ATPase_F1/V1/A1_a/bsu_N_sf"/>
</dbReference>
<keyword evidence="9 11" id="KW-0139">CF(1)</keyword>
<evidence type="ECO:0000256" key="1">
    <source>
        <dbReference type="ARBA" id="ARBA00004370"/>
    </source>
</evidence>
<evidence type="ECO:0000259" key="13">
    <source>
        <dbReference type="Pfam" id="PF00306"/>
    </source>
</evidence>
<evidence type="ECO:0000256" key="8">
    <source>
        <dbReference type="ARBA" id="ARBA00023136"/>
    </source>
</evidence>
<dbReference type="CDD" id="cd18113">
    <property type="entry name" value="ATP-synt_F1_alpha_C"/>
    <property type="match status" value="1"/>
</dbReference>
<dbReference type="InterPro" id="IPR000793">
    <property type="entry name" value="ATP_synth_asu_C"/>
</dbReference>
<evidence type="ECO:0000256" key="3">
    <source>
        <dbReference type="ARBA" id="ARBA00022448"/>
    </source>
</evidence>
<dbReference type="InterPro" id="IPR020003">
    <property type="entry name" value="ATPase_a/bsu_AS"/>
</dbReference>
<name>A0A2H0B7B9_9BACT</name>
<dbReference type="AlphaFoldDB" id="A0A2H0B7B9"/>
<evidence type="ECO:0000313" key="16">
    <source>
        <dbReference type="Proteomes" id="UP000229459"/>
    </source>
</evidence>
<keyword evidence="5 11" id="KW-0067">ATP-binding</keyword>
<dbReference type="InterPro" id="IPR038376">
    <property type="entry name" value="ATP_synth_asu_C_sf"/>
</dbReference>
<evidence type="ECO:0000313" key="15">
    <source>
        <dbReference type="EMBL" id="PIP53565.1"/>
    </source>
</evidence>
<dbReference type="NCBIfam" id="NF009884">
    <property type="entry name" value="PRK13343.1"/>
    <property type="match status" value="1"/>
</dbReference>
<dbReference type="EMBL" id="PCSR01000006">
    <property type="protein sequence ID" value="PIP53565.1"/>
    <property type="molecule type" value="Genomic_DNA"/>
</dbReference>
<dbReference type="EC" id="7.1.2.2" evidence="11"/>
<feature type="site" description="Required for activity" evidence="11">
    <location>
        <position position="366"/>
    </location>
</feature>
<evidence type="ECO:0000256" key="11">
    <source>
        <dbReference type="HAMAP-Rule" id="MF_01346"/>
    </source>
</evidence>
<dbReference type="PROSITE" id="PS00152">
    <property type="entry name" value="ATPASE_ALPHA_BETA"/>
    <property type="match status" value="1"/>
</dbReference>
<accession>A0A2H0B7B9</accession>
<feature type="domain" description="ATPase F1/V1/A1 complex alpha/beta subunit nucleotide-binding" evidence="12">
    <location>
        <begin position="153"/>
        <end position="368"/>
    </location>
</feature>
<dbReference type="PANTHER" id="PTHR48082:SF2">
    <property type="entry name" value="ATP SYNTHASE SUBUNIT ALPHA, MITOCHONDRIAL"/>
    <property type="match status" value="1"/>
</dbReference>
<dbReference type="CDD" id="cd01132">
    <property type="entry name" value="F1-ATPase_alpha_CD"/>
    <property type="match status" value="1"/>
</dbReference>
<dbReference type="InterPro" id="IPR000194">
    <property type="entry name" value="ATPase_F1/V1/A1_a/bsu_nucl-bd"/>
</dbReference>
<evidence type="ECO:0000256" key="2">
    <source>
        <dbReference type="ARBA" id="ARBA00008936"/>
    </source>
</evidence>
<keyword evidence="4 11" id="KW-0547">Nucleotide-binding</keyword>
<evidence type="ECO:0000256" key="6">
    <source>
        <dbReference type="ARBA" id="ARBA00022967"/>
    </source>
</evidence>
<keyword evidence="7 11" id="KW-0406">Ion transport</keyword>
<evidence type="ECO:0000256" key="4">
    <source>
        <dbReference type="ARBA" id="ARBA00022741"/>
    </source>
</evidence>
<keyword evidence="10 11" id="KW-0066">ATP synthesis</keyword>
<organism evidence="15 16">
    <name type="scientific">Candidatus Beckwithbacteria bacterium CG23_combo_of_CG06-09_8_20_14_all_34_8</name>
    <dbReference type="NCBI Taxonomy" id="1974497"/>
    <lineage>
        <taxon>Bacteria</taxon>
        <taxon>Candidatus Beckwithiibacteriota</taxon>
    </lineage>
</organism>
<reference evidence="15 16" key="1">
    <citation type="submission" date="2017-09" db="EMBL/GenBank/DDBJ databases">
        <title>Depth-based differentiation of microbial function through sediment-hosted aquifers and enrichment of novel symbionts in the deep terrestrial subsurface.</title>
        <authorList>
            <person name="Probst A.J."/>
            <person name="Ladd B."/>
            <person name="Jarett J.K."/>
            <person name="Geller-Mcgrath D.E."/>
            <person name="Sieber C.M."/>
            <person name="Emerson J.B."/>
            <person name="Anantharaman K."/>
            <person name="Thomas B.C."/>
            <person name="Malmstrom R."/>
            <person name="Stieglmeier M."/>
            <person name="Klingl A."/>
            <person name="Woyke T."/>
            <person name="Ryan C.M."/>
            <person name="Banfield J.F."/>
        </authorList>
    </citation>
    <scope>NUCLEOTIDE SEQUENCE [LARGE SCALE GENOMIC DNA]</scope>
    <source>
        <strain evidence="15">CG23_combo_of_CG06-09_8_20_14_all_34_8</strain>
    </source>
</reference>
<dbReference type="GO" id="GO:0043531">
    <property type="term" value="F:ADP binding"/>
    <property type="evidence" value="ECO:0007669"/>
    <property type="project" value="TreeGrafter"/>
</dbReference>
<comment type="caution">
    <text evidence="15">The sequence shown here is derived from an EMBL/GenBank/DDBJ whole genome shotgun (WGS) entry which is preliminary data.</text>
</comment>
<dbReference type="PANTHER" id="PTHR48082">
    <property type="entry name" value="ATP SYNTHASE SUBUNIT ALPHA, MITOCHONDRIAL"/>
    <property type="match status" value="1"/>
</dbReference>